<dbReference type="AlphaFoldDB" id="A0A2Z5G743"/>
<evidence type="ECO:0000313" key="3">
    <source>
        <dbReference type="EMBL" id="AXC14828.1"/>
    </source>
</evidence>
<dbReference type="InterPro" id="IPR012280">
    <property type="entry name" value="Semialdhyde_DH_dimer_dom"/>
</dbReference>
<dbReference type="Proteomes" id="UP000253606">
    <property type="component" value="Chromosome"/>
</dbReference>
<evidence type="ECO:0000256" key="1">
    <source>
        <dbReference type="ARBA" id="ARBA00010584"/>
    </source>
</evidence>
<dbReference type="InterPro" id="IPR000534">
    <property type="entry name" value="Semialdehyde_DH_NAD-bd"/>
</dbReference>
<dbReference type="OrthoDB" id="115554at2"/>
<dbReference type="PIRSF" id="PIRSF000148">
    <property type="entry name" value="ASA_dh"/>
    <property type="match status" value="1"/>
</dbReference>
<dbReference type="KEGG" id="abas:ACPOL_5580"/>
<dbReference type="PANTHER" id="PTHR46278:SF2">
    <property type="entry name" value="ASPARTATE-SEMIALDEHYDE DEHYDROGENASE"/>
    <property type="match status" value="1"/>
</dbReference>
<dbReference type="Gene3D" id="3.30.360.10">
    <property type="entry name" value="Dihydrodipicolinate Reductase, domain 2"/>
    <property type="match status" value="1"/>
</dbReference>
<dbReference type="GO" id="GO:0046983">
    <property type="term" value="F:protein dimerization activity"/>
    <property type="evidence" value="ECO:0007669"/>
    <property type="project" value="InterPro"/>
</dbReference>
<feature type="domain" description="Semialdehyde dehydrogenase NAD-binding" evidence="2">
    <location>
        <begin position="6"/>
        <end position="120"/>
    </location>
</feature>
<evidence type="ECO:0000313" key="4">
    <source>
        <dbReference type="Proteomes" id="UP000253606"/>
    </source>
</evidence>
<dbReference type="InterPro" id="IPR036291">
    <property type="entry name" value="NAD(P)-bd_dom_sf"/>
</dbReference>
<comment type="similarity">
    <text evidence="1">Belongs to the aspartate-semialdehyde dehydrogenase family.</text>
</comment>
<dbReference type="PANTHER" id="PTHR46278">
    <property type="entry name" value="DEHYDROGENASE, PUTATIVE-RELATED"/>
    <property type="match status" value="1"/>
</dbReference>
<sequence>MPENYRIAIVGAGSLRGKELNEALGESAFAASDFVLLDDESSLGKVEAVGDEVTVVQMIDPQSFDHADFVFFAGDAGNTLKHWKSASRSGASILDLTYALEGEPDVLVRSPWVREELNGLSSGKATPDLRTPAIVPAHPAAVALALLLLRVKKVGPVASAWATVLEPATEHGRSAMDELHQQTISLLSFQPLPKETYDAQVAFNLLPVLGEEAKVDLGATELRIRRHYGLLSGGGLPQVSVQLIHAPVFHGYGISLGIELEQPASVEELEAALTGEHVDVVLGDQDAPSNLSTAGEEDIMVRVRGEEGRQRFWIWAAADNLKLSALNAVACALELRKLRPQGKVQ</sequence>
<organism evidence="3 4">
    <name type="scientific">Acidisarcina polymorpha</name>
    <dbReference type="NCBI Taxonomy" id="2211140"/>
    <lineage>
        <taxon>Bacteria</taxon>
        <taxon>Pseudomonadati</taxon>
        <taxon>Acidobacteriota</taxon>
        <taxon>Terriglobia</taxon>
        <taxon>Terriglobales</taxon>
        <taxon>Acidobacteriaceae</taxon>
        <taxon>Acidisarcina</taxon>
    </lineage>
</organism>
<proteinExistence type="inferred from homology"/>
<protein>
    <submittedName>
        <fullName evidence="3">Aspartate-semialdehyde dehydrogenase</fullName>
    </submittedName>
</protein>
<dbReference type="Gene3D" id="3.40.50.720">
    <property type="entry name" value="NAD(P)-binding Rossmann-like Domain"/>
    <property type="match status" value="1"/>
</dbReference>
<dbReference type="GO" id="GO:0051287">
    <property type="term" value="F:NAD binding"/>
    <property type="evidence" value="ECO:0007669"/>
    <property type="project" value="InterPro"/>
</dbReference>
<dbReference type="SUPFAM" id="SSF51735">
    <property type="entry name" value="NAD(P)-binding Rossmann-fold domains"/>
    <property type="match status" value="1"/>
</dbReference>
<dbReference type="EMBL" id="CP030840">
    <property type="protein sequence ID" value="AXC14828.1"/>
    <property type="molecule type" value="Genomic_DNA"/>
</dbReference>
<name>A0A2Z5G743_9BACT</name>
<keyword evidence="4" id="KW-1185">Reference proteome</keyword>
<dbReference type="Pfam" id="PF01118">
    <property type="entry name" value="Semialdhyde_dh"/>
    <property type="match status" value="1"/>
</dbReference>
<dbReference type="CDD" id="cd17894">
    <property type="entry name" value="ASADH_USG1_N"/>
    <property type="match status" value="1"/>
</dbReference>
<dbReference type="SUPFAM" id="SSF55347">
    <property type="entry name" value="Glyceraldehyde-3-phosphate dehydrogenase-like, C-terminal domain"/>
    <property type="match status" value="1"/>
</dbReference>
<dbReference type="SMART" id="SM00859">
    <property type="entry name" value="Semialdhyde_dh"/>
    <property type="match status" value="1"/>
</dbReference>
<dbReference type="RefSeq" id="WP_114209522.1">
    <property type="nucleotide sequence ID" value="NZ_CP030840.1"/>
</dbReference>
<reference evidence="3 4" key="1">
    <citation type="journal article" date="2018" name="Front. Microbiol.">
        <title>Hydrolytic Capabilities as a Key to Environmental Success: Chitinolytic and Cellulolytic Acidobacteria From Acidic Sub-arctic Soils and Boreal Peatlands.</title>
        <authorList>
            <person name="Belova S.E."/>
            <person name="Ravin N.V."/>
            <person name="Pankratov T.A."/>
            <person name="Rakitin A.L."/>
            <person name="Ivanova A.A."/>
            <person name="Beletsky A.V."/>
            <person name="Mardanov A.V."/>
            <person name="Sinninghe Damste J.S."/>
            <person name="Dedysh S.N."/>
        </authorList>
    </citation>
    <scope>NUCLEOTIDE SEQUENCE [LARGE SCALE GENOMIC DNA]</scope>
    <source>
        <strain evidence="3 4">SBC82</strain>
    </source>
</reference>
<dbReference type="GO" id="GO:0008652">
    <property type="term" value="P:amino acid biosynthetic process"/>
    <property type="evidence" value="ECO:0007669"/>
    <property type="project" value="InterPro"/>
</dbReference>
<evidence type="ECO:0000259" key="2">
    <source>
        <dbReference type="SMART" id="SM00859"/>
    </source>
</evidence>
<accession>A0A2Z5G743</accession>
<dbReference type="CDD" id="cd18129">
    <property type="entry name" value="ASADH_C_USG1_like"/>
    <property type="match status" value="1"/>
</dbReference>
<gene>
    <name evidence="3" type="ORF">ACPOL_5580</name>
</gene>
<dbReference type="GO" id="GO:0016620">
    <property type="term" value="F:oxidoreductase activity, acting on the aldehyde or oxo group of donors, NAD or NADP as acceptor"/>
    <property type="evidence" value="ECO:0007669"/>
    <property type="project" value="InterPro"/>
</dbReference>
<dbReference type="Pfam" id="PF02774">
    <property type="entry name" value="Semialdhyde_dhC"/>
    <property type="match status" value="1"/>
</dbReference>